<dbReference type="SUPFAM" id="SSF54637">
    <property type="entry name" value="Thioesterase/thiol ester dehydrase-isomerase"/>
    <property type="match status" value="1"/>
</dbReference>
<dbReference type="PANTHER" id="PTHR31793:SF24">
    <property type="entry name" value="LONG-CHAIN ACYL-COA THIOESTERASE FADM"/>
    <property type="match status" value="1"/>
</dbReference>
<dbReference type="Pfam" id="PF13279">
    <property type="entry name" value="4HBT_2"/>
    <property type="match status" value="1"/>
</dbReference>
<dbReference type="CDD" id="cd00586">
    <property type="entry name" value="4HBT"/>
    <property type="match status" value="1"/>
</dbReference>
<dbReference type="Gene3D" id="3.10.129.10">
    <property type="entry name" value="Hotdog Thioesterase"/>
    <property type="match status" value="1"/>
</dbReference>
<dbReference type="PANTHER" id="PTHR31793">
    <property type="entry name" value="4-HYDROXYBENZOYL-COA THIOESTERASE FAMILY MEMBER"/>
    <property type="match status" value="1"/>
</dbReference>
<sequence>MSTRTPNPPPADTDTGAGKPLFVAAIGVRWRDLDAFNHVNNSNYLTYLEEARLQWLSHVPGPWFDEHAMPVMAASQVNYRRPIAWPAQLQVQLFCERMGNSSMTIAHRVIDAERADTLYCDGNVVMVWMDPATGKPVPLPEAIRRAVE</sequence>
<keyword evidence="1" id="KW-0378">Hydrolase</keyword>
<organism evidence="1">
    <name type="scientific">Rhodanobacter sp. FW102-FHT14D07</name>
    <dbReference type="NCBI Taxonomy" id="3351462"/>
    <lineage>
        <taxon>Bacteria</taxon>
        <taxon>Pseudomonadati</taxon>
        <taxon>Pseudomonadota</taxon>
        <taxon>Gammaproteobacteria</taxon>
        <taxon>Lysobacterales</taxon>
        <taxon>Rhodanobacteraceae</taxon>
        <taxon>Rhodanobacter</taxon>
    </lineage>
</organism>
<dbReference type="InterPro" id="IPR029069">
    <property type="entry name" value="HotDog_dom_sf"/>
</dbReference>
<dbReference type="GO" id="GO:0047617">
    <property type="term" value="F:fatty acyl-CoA hydrolase activity"/>
    <property type="evidence" value="ECO:0007669"/>
    <property type="project" value="TreeGrafter"/>
</dbReference>
<dbReference type="EC" id="3.1.2.-" evidence="1"/>
<proteinExistence type="predicted"/>
<reference evidence="1" key="1">
    <citation type="submission" date="2024-10" db="EMBL/GenBank/DDBJ databases">
        <authorList>
            <person name="Lesea H.P."/>
            <person name="Kuehl J.V."/>
            <person name="Chandonia J.-M."/>
        </authorList>
    </citation>
    <scope>NUCLEOTIDE SEQUENCE</scope>
    <source>
        <strain evidence="1">FW102-FHT14D07</strain>
    </source>
</reference>
<evidence type="ECO:0000313" key="1">
    <source>
        <dbReference type="EMBL" id="XIA19280.1"/>
    </source>
</evidence>
<accession>A0AB74URV9</accession>
<dbReference type="EMBL" id="CP170721">
    <property type="protein sequence ID" value="XIA19280.1"/>
    <property type="molecule type" value="Genomic_DNA"/>
</dbReference>
<dbReference type="AlphaFoldDB" id="A0AB74URV9"/>
<protein>
    <submittedName>
        <fullName evidence="1">Acyl-CoA thioesterase</fullName>
        <ecNumber evidence="1">3.1.2.-</ecNumber>
    </submittedName>
</protein>
<name>A0AB74URV9_9GAMM</name>
<dbReference type="RefSeq" id="WP_395119542.1">
    <property type="nucleotide sequence ID" value="NZ_CP170721.1"/>
</dbReference>
<dbReference type="InterPro" id="IPR050563">
    <property type="entry name" value="4-hydroxybenzoyl-CoA_TE"/>
</dbReference>
<gene>
    <name evidence="1" type="ORF">ACFYG5_03810</name>
</gene>